<dbReference type="AlphaFoldDB" id="J3NBQ0"/>
<evidence type="ECO:0000256" key="1">
    <source>
        <dbReference type="SAM" id="MobiDB-lite"/>
    </source>
</evidence>
<name>J3NBQ0_ORYBR</name>
<reference evidence="2" key="2">
    <citation type="submission" date="2013-04" db="UniProtKB">
        <authorList>
            <consortium name="EnsemblPlants"/>
        </authorList>
    </citation>
    <scope>IDENTIFICATION</scope>
</reference>
<dbReference type="HOGENOM" id="CLU_2076700_0_0_1"/>
<dbReference type="Gramene" id="OB12G14080.1">
    <property type="protein sequence ID" value="OB12G14080.1"/>
    <property type="gene ID" value="OB12G14080"/>
</dbReference>
<feature type="region of interest" description="Disordered" evidence="1">
    <location>
        <begin position="6"/>
        <end position="31"/>
    </location>
</feature>
<keyword evidence="3" id="KW-1185">Reference proteome</keyword>
<dbReference type="Proteomes" id="UP000006038">
    <property type="component" value="Chromosome 12"/>
</dbReference>
<reference evidence="2" key="1">
    <citation type="journal article" date="2013" name="Nat. Commun.">
        <title>Whole-genome sequencing of Oryza brachyantha reveals mechanisms underlying Oryza genome evolution.</title>
        <authorList>
            <person name="Chen J."/>
            <person name="Huang Q."/>
            <person name="Gao D."/>
            <person name="Wang J."/>
            <person name="Lang Y."/>
            <person name="Liu T."/>
            <person name="Li B."/>
            <person name="Bai Z."/>
            <person name="Luis Goicoechea J."/>
            <person name="Liang C."/>
            <person name="Chen C."/>
            <person name="Zhang W."/>
            <person name="Sun S."/>
            <person name="Liao Y."/>
            <person name="Zhang X."/>
            <person name="Yang L."/>
            <person name="Song C."/>
            <person name="Wang M."/>
            <person name="Shi J."/>
            <person name="Liu G."/>
            <person name="Liu J."/>
            <person name="Zhou H."/>
            <person name="Zhou W."/>
            <person name="Yu Q."/>
            <person name="An N."/>
            <person name="Chen Y."/>
            <person name="Cai Q."/>
            <person name="Wang B."/>
            <person name="Liu B."/>
            <person name="Min J."/>
            <person name="Huang Y."/>
            <person name="Wu H."/>
            <person name="Li Z."/>
            <person name="Zhang Y."/>
            <person name="Yin Y."/>
            <person name="Song W."/>
            <person name="Jiang J."/>
            <person name="Jackson S.A."/>
            <person name="Wing R.A."/>
            <person name="Wang J."/>
            <person name="Chen M."/>
        </authorList>
    </citation>
    <scope>NUCLEOTIDE SEQUENCE [LARGE SCALE GENOMIC DNA]</scope>
    <source>
        <strain evidence="2">cv. IRGC 101232</strain>
    </source>
</reference>
<sequence length="118" mass="12044">MCCVEVADPGQQQRRWPLDAGGEGAVPASMSPSAASLAPMLSRRRQAEEMTAMVSALATVVAGGGGGVSLPAKRPAEREPEGAAVEEAWWAYCSELGAAAPSSTAAPFPAEEVVCKSL</sequence>
<evidence type="ECO:0000313" key="3">
    <source>
        <dbReference type="Proteomes" id="UP000006038"/>
    </source>
</evidence>
<proteinExistence type="predicted"/>
<dbReference type="OMA" id="VEEAWWA"/>
<organism evidence="2">
    <name type="scientific">Oryza brachyantha</name>
    <name type="common">malo sina</name>
    <dbReference type="NCBI Taxonomy" id="4533"/>
    <lineage>
        <taxon>Eukaryota</taxon>
        <taxon>Viridiplantae</taxon>
        <taxon>Streptophyta</taxon>
        <taxon>Embryophyta</taxon>
        <taxon>Tracheophyta</taxon>
        <taxon>Spermatophyta</taxon>
        <taxon>Magnoliopsida</taxon>
        <taxon>Liliopsida</taxon>
        <taxon>Poales</taxon>
        <taxon>Poaceae</taxon>
        <taxon>BOP clade</taxon>
        <taxon>Oryzoideae</taxon>
        <taxon>Oryzeae</taxon>
        <taxon>Oryzinae</taxon>
        <taxon>Oryza</taxon>
    </lineage>
</organism>
<protein>
    <submittedName>
        <fullName evidence="2">Uncharacterized protein</fullName>
    </submittedName>
</protein>
<dbReference type="EnsemblPlants" id="OB12G14080.1">
    <property type="protein sequence ID" value="OB12G14080.1"/>
    <property type="gene ID" value="OB12G14080"/>
</dbReference>
<evidence type="ECO:0000313" key="2">
    <source>
        <dbReference type="EnsemblPlants" id="OB12G14080.1"/>
    </source>
</evidence>
<accession>J3NBQ0</accession>